<dbReference type="InterPro" id="IPR001343">
    <property type="entry name" value="Hemolysn_Ca-bd"/>
</dbReference>
<dbReference type="PROSITE" id="PS00330">
    <property type="entry name" value="HEMOLYSIN_CALCIUM"/>
    <property type="match status" value="10"/>
</dbReference>
<dbReference type="SUPFAM" id="SSF51120">
    <property type="entry name" value="beta-Roll"/>
    <property type="match status" value="5"/>
</dbReference>
<dbReference type="InterPro" id="IPR011049">
    <property type="entry name" value="Serralysin-like_metalloprot_C"/>
</dbReference>
<evidence type="ECO:0000313" key="3">
    <source>
        <dbReference type="EMBL" id="NBJ23318.1"/>
    </source>
</evidence>
<dbReference type="Proteomes" id="UP000818323">
    <property type="component" value="Unassembled WGS sequence"/>
</dbReference>
<dbReference type="InterPro" id="IPR018511">
    <property type="entry name" value="Hemolysin-typ_Ca-bd_CS"/>
</dbReference>
<evidence type="ECO:0000256" key="1">
    <source>
        <dbReference type="ARBA" id="ARBA00004613"/>
    </source>
</evidence>
<dbReference type="PANTHER" id="PTHR38340:SF1">
    <property type="entry name" value="S-LAYER PROTEIN"/>
    <property type="match status" value="1"/>
</dbReference>
<sequence length="692" mass="70885">MTQDLLRIERERAELIDAIKDGRIRVIETGTRTMYLTFKEGTEGNDDLSGAEMLSGLGGDDVLTGADDPYDTDVLDGGAGADTLKGGAGLDILVGGAGADRLEGGAGFDIASYAPSAAGVTVTLSNVVQHTGEAAGDTFLSVEGLVGSEHADVLTGDNLGNRLEGGAGNDVLDGDGGGDALYGDDGDDRMFSGISADTLDGGAGRDTVSYYHSLTAVQVYLWNQSLNRGEAGGDKLIDVEVVDGSRFDDILEGDDAANTFWGDDGRDRLKGAGGDDDLLGGSGDDTLEGGRGADTLNGGAGIDTASYWSAASGVRVDLENLSRNTGEAASDVYISIEGIDGSTHADTLEGSNASVDTFFGDAGNDILKGRGNTDVLKGGAGDDYLLGGTHGDLLDGGEGFDVADYSEAAGRVVVDRMNMARNAGEAAGDTYVSIEGVKGSAFGDELYGTAGWDGFYAGSGDDVLEGRGGGDHLDGGEGIDFAVYWSSASGVRASLKSPHLNTGDAAGDAYVSIEGLQGSWHADVLQGNDGANTLWDYGGNDELLGEGGNDYLHGGEGADTLSGGDGLDWLAGGAGRDVFRFDTAPWAELHGSADTLVDFSAAEDRIVLCTNVFSAFAAVVAEEGYVLNTTLKSSSFVAGPRATTTAQKIVYDQSTGALYYDADGSGSIAQVLFAKVTPGTQLTANHFQLFTL</sequence>
<keyword evidence="4" id="KW-1185">Reference proteome</keyword>
<evidence type="ECO:0008006" key="5">
    <source>
        <dbReference type="Google" id="ProtNLM"/>
    </source>
</evidence>
<gene>
    <name evidence="3" type="ORF">GR303_02940</name>
</gene>
<dbReference type="EMBL" id="JAAAXJ010000001">
    <property type="protein sequence ID" value="NBJ23318.1"/>
    <property type="molecule type" value="Genomic_DNA"/>
</dbReference>
<evidence type="ECO:0000313" key="4">
    <source>
        <dbReference type="Proteomes" id="UP000818323"/>
    </source>
</evidence>
<dbReference type="PANTHER" id="PTHR38340">
    <property type="entry name" value="S-LAYER PROTEIN"/>
    <property type="match status" value="1"/>
</dbReference>
<comment type="subcellular location">
    <subcellularLocation>
        <location evidence="1">Secreted</location>
    </subcellularLocation>
</comment>
<dbReference type="InterPro" id="IPR050557">
    <property type="entry name" value="RTX_toxin/Mannuronan_C5-epim"/>
</dbReference>
<evidence type="ECO:0000256" key="2">
    <source>
        <dbReference type="ARBA" id="ARBA00022525"/>
    </source>
</evidence>
<name>A0ABW9YSL3_9HYPH</name>
<comment type="caution">
    <text evidence="3">The sequence shown here is derived from an EMBL/GenBank/DDBJ whole genome shotgun (WGS) entry which is preliminary data.</text>
</comment>
<keyword evidence="2" id="KW-0964">Secreted</keyword>
<proteinExistence type="predicted"/>
<organism evidence="3 4">
    <name type="scientific">Microvirga arsenatis</name>
    <dbReference type="NCBI Taxonomy" id="2692265"/>
    <lineage>
        <taxon>Bacteria</taxon>
        <taxon>Pseudomonadati</taxon>
        <taxon>Pseudomonadota</taxon>
        <taxon>Alphaproteobacteria</taxon>
        <taxon>Hyphomicrobiales</taxon>
        <taxon>Methylobacteriaceae</taxon>
        <taxon>Microvirga</taxon>
    </lineage>
</organism>
<dbReference type="RefSeq" id="WP_161724484.1">
    <property type="nucleotide sequence ID" value="NZ_JAAAXI010000013.1"/>
</dbReference>
<accession>A0ABW9YSL3</accession>
<dbReference type="Pfam" id="PF00353">
    <property type="entry name" value="HemolysinCabind"/>
    <property type="match status" value="7"/>
</dbReference>
<protein>
    <recommendedName>
        <fullName evidence="5">Calcium-binding protein</fullName>
    </recommendedName>
</protein>
<dbReference type="PRINTS" id="PR00313">
    <property type="entry name" value="CABNDNGRPT"/>
</dbReference>
<reference evidence="3 4" key="1">
    <citation type="submission" date="2020-01" db="EMBL/GenBank/DDBJ databases">
        <title>Microvirga sp. nov., an arsenate reduction bacterium isolated from Tibet hotspring sediments.</title>
        <authorList>
            <person name="Yuan C.-G."/>
        </authorList>
    </citation>
    <scope>NUCLEOTIDE SEQUENCE [LARGE SCALE GENOMIC DNA]</scope>
    <source>
        <strain evidence="3 4">SYSU G3D203</strain>
    </source>
</reference>
<dbReference type="Gene3D" id="2.150.10.10">
    <property type="entry name" value="Serralysin-like metalloprotease, C-terminal"/>
    <property type="match status" value="6"/>
</dbReference>